<dbReference type="RefSeq" id="WP_210680098.1">
    <property type="nucleotide sequence ID" value="NZ_JAGMWN010000001.1"/>
</dbReference>
<dbReference type="Pfam" id="PF05697">
    <property type="entry name" value="Trigger_N"/>
    <property type="match status" value="1"/>
</dbReference>
<dbReference type="SUPFAM" id="SSF54534">
    <property type="entry name" value="FKBP-like"/>
    <property type="match status" value="1"/>
</dbReference>
<evidence type="ECO:0000256" key="7">
    <source>
        <dbReference type="ARBA" id="ARBA00023186"/>
    </source>
</evidence>
<comment type="domain">
    <text evidence="12">Consists of 3 domains; the N-terminus binds the ribosome, the middle domain has PPIase activity, while the C-terminus has intrinsic chaperone activity on its own.</text>
</comment>
<evidence type="ECO:0000256" key="5">
    <source>
        <dbReference type="ARBA" id="ARBA00022618"/>
    </source>
</evidence>
<keyword evidence="8 12" id="KW-0413">Isomerase</keyword>
<dbReference type="GO" id="GO:0015031">
    <property type="term" value="P:protein transport"/>
    <property type="evidence" value="ECO:0007669"/>
    <property type="project" value="UniProtKB-UniRule"/>
</dbReference>
<dbReference type="EMBL" id="JAGMWN010000001">
    <property type="protein sequence ID" value="MBP5855512.1"/>
    <property type="molecule type" value="Genomic_DNA"/>
</dbReference>
<organism evidence="17 18">
    <name type="scientific">Marivibrio halodurans</name>
    <dbReference type="NCBI Taxonomy" id="2039722"/>
    <lineage>
        <taxon>Bacteria</taxon>
        <taxon>Pseudomonadati</taxon>
        <taxon>Pseudomonadota</taxon>
        <taxon>Alphaproteobacteria</taxon>
        <taxon>Rhodospirillales</taxon>
        <taxon>Rhodospirillaceae</taxon>
        <taxon>Marivibrio</taxon>
    </lineage>
</organism>
<dbReference type="Proteomes" id="UP000672602">
    <property type="component" value="Unassembled WGS sequence"/>
</dbReference>
<dbReference type="GO" id="GO:0043335">
    <property type="term" value="P:protein unfolding"/>
    <property type="evidence" value="ECO:0007669"/>
    <property type="project" value="TreeGrafter"/>
</dbReference>
<comment type="caution">
    <text evidence="17">The sequence shown here is derived from an EMBL/GenBank/DDBJ whole genome shotgun (WGS) entry which is preliminary data.</text>
</comment>
<evidence type="ECO:0000256" key="3">
    <source>
        <dbReference type="ARBA" id="ARBA00013194"/>
    </source>
</evidence>
<evidence type="ECO:0000313" key="17">
    <source>
        <dbReference type="EMBL" id="MBP5855512.1"/>
    </source>
</evidence>
<accession>A0A8J7RVL3</accession>
<evidence type="ECO:0000256" key="11">
    <source>
        <dbReference type="ARBA" id="ARBA00029986"/>
    </source>
</evidence>
<feature type="compositionally biased region" description="Basic and acidic residues" evidence="15">
    <location>
        <begin position="472"/>
        <end position="485"/>
    </location>
</feature>
<dbReference type="HAMAP" id="MF_00303">
    <property type="entry name" value="Trigger_factor_Tig"/>
    <property type="match status" value="1"/>
</dbReference>
<comment type="function">
    <text evidence="10 12">Involved in protein export. Acts as a chaperone by maintaining the newly synthesized protein in an open conformation. Functions as a peptidyl-prolyl cis-trans isomerase.</text>
</comment>
<keyword evidence="12" id="KW-0963">Cytoplasm</keyword>
<dbReference type="NCBIfam" id="TIGR00115">
    <property type="entry name" value="tig"/>
    <property type="match status" value="1"/>
</dbReference>
<evidence type="ECO:0000256" key="15">
    <source>
        <dbReference type="SAM" id="MobiDB-lite"/>
    </source>
</evidence>
<dbReference type="PROSITE" id="PS50059">
    <property type="entry name" value="FKBP_PPIASE"/>
    <property type="match status" value="1"/>
</dbReference>
<sequence>MQVEETKNDGLSREFSITVPADELERRVEEQLGEVGQKVNIPGFRPGKVPMKILKQRYGDDMLGEVIKQAVSETSETALTERELKPAMQPNISITSFEKGQDLVYKLEVVLMPAIEPMDFSKLSVTRLTPKISDEEVTQALEGIAKDYRSSAPIEGDRPAKEGDVVVIDFVGKVDGEAFEGGSAEDFRLELGSGRFIPGFEDQLVGAKAGSDVEVKVTFPEEYGSEALAGKDAVFEVKVKSIEEYQDTKIDDEFATSLGMESLDQLKDMIREKLAGDYSELARGKMKRSLLDQLYDGHEFEVPEPMVEQEFNQIWEQFEKAREQGEIDEEDQEKGDEDLKEEYRGIAHRRVQLGLLLSHVGETAKIEITQDELNRAVVREAQRYPGQEQQVFEAYSKNPELMAQLRAPIFEDKTIDYIVEQAQVEEKEVPVEELLAEDGEDDEKSGAKKGAAKKGGAKKAAKKSSAKKSAAKKGDAKKAEAKKAE</sequence>
<dbReference type="GO" id="GO:0051083">
    <property type="term" value="P:'de novo' cotranslational protein folding"/>
    <property type="evidence" value="ECO:0007669"/>
    <property type="project" value="TreeGrafter"/>
</dbReference>
<dbReference type="EC" id="5.2.1.8" evidence="3 12"/>
<dbReference type="InterPro" id="IPR036611">
    <property type="entry name" value="Trigger_fac_ribosome-bd_sf"/>
</dbReference>
<evidence type="ECO:0000256" key="1">
    <source>
        <dbReference type="ARBA" id="ARBA00000971"/>
    </source>
</evidence>
<dbReference type="InterPro" id="IPR005215">
    <property type="entry name" value="Trig_fac"/>
</dbReference>
<keyword evidence="7 12" id="KW-0143">Chaperone</keyword>
<dbReference type="PANTHER" id="PTHR30560">
    <property type="entry name" value="TRIGGER FACTOR CHAPERONE AND PEPTIDYL-PROLYL CIS/TRANS ISOMERASE"/>
    <property type="match status" value="1"/>
</dbReference>
<comment type="similarity">
    <text evidence="2 12 14">Belongs to the FKBP-type PPIase family. Tig subfamily.</text>
</comment>
<evidence type="ECO:0000256" key="10">
    <source>
        <dbReference type="ARBA" id="ARBA00024849"/>
    </source>
</evidence>
<keyword evidence="6 12" id="KW-0697">Rotamase</keyword>
<dbReference type="Pfam" id="PF05698">
    <property type="entry name" value="Trigger_C"/>
    <property type="match status" value="1"/>
</dbReference>
<evidence type="ECO:0000256" key="14">
    <source>
        <dbReference type="RuleBase" id="RU003914"/>
    </source>
</evidence>
<dbReference type="FunFam" id="3.10.50.40:FF:000001">
    <property type="entry name" value="Trigger factor"/>
    <property type="match status" value="1"/>
</dbReference>
<feature type="compositionally biased region" description="Acidic residues" evidence="15">
    <location>
        <begin position="434"/>
        <end position="443"/>
    </location>
</feature>
<keyword evidence="5 12" id="KW-0132">Cell division</keyword>
<dbReference type="Gene3D" id="3.10.50.40">
    <property type="match status" value="1"/>
</dbReference>
<dbReference type="InterPro" id="IPR008881">
    <property type="entry name" value="Trigger_fac_ribosome-bd_bac"/>
</dbReference>
<evidence type="ECO:0000256" key="9">
    <source>
        <dbReference type="ARBA" id="ARBA00023306"/>
    </source>
</evidence>
<keyword evidence="9 12" id="KW-0131">Cell cycle</keyword>
<dbReference type="SUPFAM" id="SSF109998">
    <property type="entry name" value="Triger factor/SurA peptide-binding domain-like"/>
    <property type="match status" value="1"/>
</dbReference>
<gene>
    <name evidence="12" type="primary">tig</name>
    <name evidence="17" type="ORF">KAJ83_00705</name>
</gene>
<evidence type="ECO:0000256" key="12">
    <source>
        <dbReference type="HAMAP-Rule" id="MF_00303"/>
    </source>
</evidence>
<evidence type="ECO:0000259" key="16">
    <source>
        <dbReference type="PROSITE" id="PS50059"/>
    </source>
</evidence>
<dbReference type="InterPro" id="IPR046357">
    <property type="entry name" value="PPIase_dom_sf"/>
</dbReference>
<dbReference type="AlphaFoldDB" id="A0A8J7RVL3"/>
<dbReference type="InterPro" id="IPR037041">
    <property type="entry name" value="Trigger_fac_C_sf"/>
</dbReference>
<protein>
    <recommendedName>
        <fullName evidence="4 12">Trigger factor</fullName>
        <shortName evidence="12">TF</shortName>
        <ecNumber evidence="3 12">5.2.1.8</ecNumber>
    </recommendedName>
    <alternativeName>
        <fullName evidence="11 12">PPIase</fullName>
    </alternativeName>
</protein>
<evidence type="ECO:0000256" key="4">
    <source>
        <dbReference type="ARBA" id="ARBA00016902"/>
    </source>
</evidence>
<reference evidence="17" key="1">
    <citation type="submission" date="2021-04" db="EMBL/GenBank/DDBJ databases">
        <authorList>
            <person name="Zhang D.-C."/>
        </authorList>
    </citation>
    <scope>NUCLEOTIDE SEQUENCE</scope>
    <source>
        <strain evidence="17">CGMCC 1.15697</strain>
    </source>
</reference>
<evidence type="ECO:0000256" key="6">
    <source>
        <dbReference type="ARBA" id="ARBA00023110"/>
    </source>
</evidence>
<comment type="subcellular location">
    <subcellularLocation>
        <location evidence="12">Cytoplasm</location>
    </subcellularLocation>
    <text evidence="12">About half TF is bound to the ribosome near the polypeptide exit tunnel while the other half is free in the cytoplasm.</text>
</comment>
<dbReference type="GO" id="GO:0051301">
    <property type="term" value="P:cell division"/>
    <property type="evidence" value="ECO:0007669"/>
    <property type="project" value="UniProtKB-KW"/>
</dbReference>
<evidence type="ECO:0000256" key="2">
    <source>
        <dbReference type="ARBA" id="ARBA00005464"/>
    </source>
</evidence>
<feature type="domain" description="PPIase FKBP-type" evidence="16">
    <location>
        <begin position="163"/>
        <end position="243"/>
    </location>
</feature>
<evidence type="ECO:0000256" key="8">
    <source>
        <dbReference type="ARBA" id="ARBA00023235"/>
    </source>
</evidence>
<dbReference type="GO" id="GO:0044183">
    <property type="term" value="F:protein folding chaperone"/>
    <property type="evidence" value="ECO:0007669"/>
    <property type="project" value="TreeGrafter"/>
</dbReference>
<proteinExistence type="inferred from homology"/>
<dbReference type="GO" id="GO:0005737">
    <property type="term" value="C:cytoplasm"/>
    <property type="evidence" value="ECO:0007669"/>
    <property type="project" value="UniProtKB-SubCell"/>
</dbReference>
<comment type="catalytic activity">
    <reaction evidence="1 12 13">
        <text>[protein]-peptidylproline (omega=180) = [protein]-peptidylproline (omega=0)</text>
        <dbReference type="Rhea" id="RHEA:16237"/>
        <dbReference type="Rhea" id="RHEA-COMP:10747"/>
        <dbReference type="Rhea" id="RHEA-COMP:10748"/>
        <dbReference type="ChEBI" id="CHEBI:83833"/>
        <dbReference type="ChEBI" id="CHEBI:83834"/>
        <dbReference type="EC" id="5.2.1.8"/>
    </reaction>
</comment>
<dbReference type="InterPro" id="IPR008880">
    <property type="entry name" value="Trigger_fac_C"/>
</dbReference>
<feature type="compositionally biased region" description="Basic residues" evidence="15">
    <location>
        <begin position="450"/>
        <end position="471"/>
    </location>
</feature>
<dbReference type="GO" id="GO:0043022">
    <property type="term" value="F:ribosome binding"/>
    <property type="evidence" value="ECO:0007669"/>
    <property type="project" value="TreeGrafter"/>
</dbReference>
<feature type="region of interest" description="Disordered" evidence="15">
    <location>
        <begin position="429"/>
        <end position="485"/>
    </location>
</feature>
<dbReference type="SUPFAM" id="SSF102735">
    <property type="entry name" value="Trigger factor ribosome-binding domain"/>
    <property type="match status" value="1"/>
</dbReference>
<evidence type="ECO:0000313" key="18">
    <source>
        <dbReference type="Proteomes" id="UP000672602"/>
    </source>
</evidence>
<dbReference type="GO" id="GO:0003755">
    <property type="term" value="F:peptidyl-prolyl cis-trans isomerase activity"/>
    <property type="evidence" value="ECO:0007669"/>
    <property type="project" value="UniProtKB-UniRule"/>
</dbReference>
<dbReference type="Pfam" id="PF00254">
    <property type="entry name" value="FKBP_C"/>
    <property type="match status" value="1"/>
</dbReference>
<dbReference type="PIRSF" id="PIRSF003095">
    <property type="entry name" value="Trigger_factor"/>
    <property type="match status" value="1"/>
</dbReference>
<keyword evidence="18" id="KW-1185">Reference proteome</keyword>
<dbReference type="InterPro" id="IPR027304">
    <property type="entry name" value="Trigger_fact/SurA_dom_sf"/>
</dbReference>
<evidence type="ECO:0000256" key="13">
    <source>
        <dbReference type="PROSITE-ProRule" id="PRU00277"/>
    </source>
</evidence>
<dbReference type="PANTHER" id="PTHR30560:SF3">
    <property type="entry name" value="TRIGGER FACTOR-LIKE PROTEIN TIG, CHLOROPLASTIC"/>
    <property type="match status" value="1"/>
</dbReference>
<name>A0A8J7RVL3_9PROT</name>
<dbReference type="Gene3D" id="3.30.70.1050">
    <property type="entry name" value="Trigger factor ribosome-binding domain"/>
    <property type="match status" value="1"/>
</dbReference>
<dbReference type="Gene3D" id="1.10.3120.10">
    <property type="entry name" value="Trigger factor, C-terminal domain"/>
    <property type="match status" value="1"/>
</dbReference>
<dbReference type="InterPro" id="IPR001179">
    <property type="entry name" value="PPIase_FKBP_dom"/>
</dbReference>